<evidence type="ECO:0000313" key="9">
    <source>
        <dbReference type="Proteomes" id="UP000265520"/>
    </source>
</evidence>
<evidence type="ECO:0000256" key="4">
    <source>
        <dbReference type="ARBA" id="ARBA00022798"/>
    </source>
</evidence>
<feature type="domain" description="GP-PDE" evidence="7">
    <location>
        <begin position="1"/>
        <end position="277"/>
    </location>
</feature>
<dbReference type="PANTHER" id="PTHR43620">
    <property type="entry name" value="GLYCEROPHOSPHORYL DIESTER PHOSPHODIESTERASE"/>
    <property type="match status" value="1"/>
</dbReference>
<dbReference type="PANTHER" id="PTHR43620:SF7">
    <property type="entry name" value="GLYCEROPHOSPHODIESTER PHOSPHODIESTERASE GDPD5-RELATED"/>
    <property type="match status" value="1"/>
</dbReference>
<sequence>LFSDSSQHAYGFALQISVSDVALQCDVQLTKDRFGICFPSHNLQDATAISDVFPNQSTRYLVNGVSTLGYFAIDYTFHDISKVHYASGYLQSHTSLVSEAHKIGLQVFVSDFANDKLSNFNCSHDPLAEYLQFVDNGDFSVDGMLSDFPITAFEAIYNHQHLQTLLYVFLGNKNSRSKYPDKLKIFGQRTIEFIMLHRVYHRKQELVLEQTQWKLRLESKFQVDLSSTAYRTIERHLNKDPAKKGLELMGESKRVVLEDKWRKVQIAEIVVFVNLDS</sequence>
<keyword evidence="3" id="KW-0732">Signal</keyword>
<evidence type="ECO:0000256" key="2">
    <source>
        <dbReference type="ARBA" id="ARBA00012247"/>
    </source>
</evidence>
<keyword evidence="4" id="KW-0319">Glycerol metabolism</keyword>
<dbReference type="GO" id="GO:0006071">
    <property type="term" value="P:glycerol metabolic process"/>
    <property type="evidence" value="ECO:0007669"/>
    <property type="project" value="UniProtKB-KW"/>
</dbReference>
<evidence type="ECO:0000313" key="8">
    <source>
        <dbReference type="EMBL" id="MCH79325.1"/>
    </source>
</evidence>
<comment type="similarity">
    <text evidence="1">Belongs to the glycerophosphoryl diester phosphodiesterase family.</text>
</comment>
<reference evidence="8 9" key="1">
    <citation type="journal article" date="2018" name="Front. Plant Sci.">
        <title>Red Clover (Trifolium pratense) and Zigzag Clover (T. medium) - A Picture of Genomic Similarities and Differences.</title>
        <authorList>
            <person name="Dluhosova J."/>
            <person name="Istvanek J."/>
            <person name="Nedelnik J."/>
            <person name="Repkova J."/>
        </authorList>
    </citation>
    <scope>NUCLEOTIDE SEQUENCE [LARGE SCALE GENOMIC DNA]</scope>
    <source>
        <strain evidence="9">cv. 10/8</strain>
        <tissue evidence="8">Leaf</tissue>
    </source>
</reference>
<dbReference type="PROSITE" id="PS51704">
    <property type="entry name" value="GP_PDE"/>
    <property type="match status" value="1"/>
</dbReference>
<evidence type="ECO:0000259" key="7">
    <source>
        <dbReference type="PROSITE" id="PS51704"/>
    </source>
</evidence>
<organism evidence="8 9">
    <name type="scientific">Trifolium medium</name>
    <dbReference type="NCBI Taxonomy" id="97028"/>
    <lineage>
        <taxon>Eukaryota</taxon>
        <taxon>Viridiplantae</taxon>
        <taxon>Streptophyta</taxon>
        <taxon>Embryophyta</taxon>
        <taxon>Tracheophyta</taxon>
        <taxon>Spermatophyta</taxon>
        <taxon>Magnoliopsida</taxon>
        <taxon>eudicotyledons</taxon>
        <taxon>Gunneridae</taxon>
        <taxon>Pentapetalae</taxon>
        <taxon>rosids</taxon>
        <taxon>fabids</taxon>
        <taxon>Fabales</taxon>
        <taxon>Fabaceae</taxon>
        <taxon>Papilionoideae</taxon>
        <taxon>50 kb inversion clade</taxon>
        <taxon>NPAAA clade</taxon>
        <taxon>Hologalegina</taxon>
        <taxon>IRL clade</taxon>
        <taxon>Trifolieae</taxon>
        <taxon>Trifolium</taxon>
    </lineage>
</organism>
<dbReference type="InterPro" id="IPR017946">
    <property type="entry name" value="PLC-like_Pdiesterase_TIM-brl"/>
</dbReference>
<protein>
    <recommendedName>
        <fullName evidence="2">glycerophosphodiester phosphodiesterase</fullName>
        <ecNumber evidence="2">3.1.4.46</ecNumber>
    </recommendedName>
</protein>
<dbReference type="GO" id="GO:0006629">
    <property type="term" value="P:lipid metabolic process"/>
    <property type="evidence" value="ECO:0007669"/>
    <property type="project" value="InterPro"/>
</dbReference>
<accession>A0A392LWR6</accession>
<dbReference type="InterPro" id="IPR030395">
    <property type="entry name" value="GP_PDE_dom"/>
</dbReference>
<comment type="caution">
    <text evidence="8">The sequence shown here is derived from an EMBL/GenBank/DDBJ whole genome shotgun (WGS) entry which is preliminary data.</text>
</comment>
<dbReference type="Proteomes" id="UP000265520">
    <property type="component" value="Unassembled WGS sequence"/>
</dbReference>
<dbReference type="Gene3D" id="3.20.20.190">
    <property type="entry name" value="Phosphatidylinositol (PI) phosphodiesterase"/>
    <property type="match status" value="1"/>
</dbReference>
<dbReference type="EC" id="3.1.4.46" evidence="2"/>
<keyword evidence="5" id="KW-0378">Hydrolase</keyword>
<evidence type="ECO:0000256" key="6">
    <source>
        <dbReference type="ARBA" id="ARBA00047512"/>
    </source>
</evidence>
<proteinExistence type="inferred from homology"/>
<keyword evidence="9" id="KW-1185">Reference proteome</keyword>
<feature type="non-terminal residue" evidence="8">
    <location>
        <position position="1"/>
    </location>
</feature>
<dbReference type="SUPFAM" id="SSF51695">
    <property type="entry name" value="PLC-like phosphodiesterases"/>
    <property type="match status" value="2"/>
</dbReference>
<dbReference type="EMBL" id="LXQA010000039">
    <property type="protein sequence ID" value="MCH79325.1"/>
    <property type="molecule type" value="Genomic_DNA"/>
</dbReference>
<dbReference type="GO" id="GO:0008889">
    <property type="term" value="F:glycerophosphodiester phosphodiesterase activity"/>
    <property type="evidence" value="ECO:0007669"/>
    <property type="project" value="UniProtKB-EC"/>
</dbReference>
<evidence type="ECO:0000256" key="3">
    <source>
        <dbReference type="ARBA" id="ARBA00022729"/>
    </source>
</evidence>
<comment type="catalytic activity">
    <reaction evidence="6">
        <text>a sn-glycero-3-phosphodiester + H2O = an alcohol + sn-glycerol 3-phosphate + H(+)</text>
        <dbReference type="Rhea" id="RHEA:12969"/>
        <dbReference type="ChEBI" id="CHEBI:15377"/>
        <dbReference type="ChEBI" id="CHEBI:15378"/>
        <dbReference type="ChEBI" id="CHEBI:30879"/>
        <dbReference type="ChEBI" id="CHEBI:57597"/>
        <dbReference type="ChEBI" id="CHEBI:83408"/>
        <dbReference type="EC" id="3.1.4.46"/>
    </reaction>
</comment>
<evidence type="ECO:0000256" key="5">
    <source>
        <dbReference type="ARBA" id="ARBA00022801"/>
    </source>
</evidence>
<evidence type="ECO:0000256" key="1">
    <source>
        <dbReference type="ARBA" id="ARBA00007277"/>
    </source>
</evidence>
<name>A0A392LWR6_9FABA</name>
<gene>
    <name evidence="8" type="ORF">A2U01_0000072</name>
</gene>
<dbReference type="AlphaFoldDB" id="A0A392LWR6"/>